<feature type="domain" description="Mechanosensitive ion channel MscS" evidence="8">
    <location>
        <begin position="262"/>
        <end position="327"/>
    </location>
</feature>
<comment type="subcellular location">
    <subcellularLocation>
        <location evidence="1">Cell membrane</location>
        <topology evidence="1">Multi-pass membrane protein</topology>
    </subcellularLocation>
</comment>
<evidence type="ECO:0000256" key="2">
    <source>
        <dbReference type="ARBA" id="ARBA00008017"/>
    </source>
</evidence>
<feature type="transmembrane region" description="Helical" evidence="7">
    <location>
        <begin position="134"/>
        <end position="155"/>
    </location>
</feature>
<sequence>MEQFLPWLDPIWVENLQVRLEHWFLVEVLTWTSLAQLGAIVAAAIMSWPISRPVNRLLGRLAGKTVRWERRLHLAVTHLPALAFPATYWLLMQLCIAIAASTGYPHHILTIVLSLLSAWLVIRLATSVLENREIARVVSIVAWGVATLNILGLLAPLETFLEGLAIPLGSRRITVMSVIEAMLLFVVLLWLAGVAGRFVAYGLNRSQTLTPSIKVLSEKAIKVALIASVFLLTLNYMGVDLTAFAVFTGAIGVGVGFGLQKVISNLISGFILLMDRSIKPGDVIEISDTFGWVDKLSARYVALTTRDGRELLIPNEDLITHQVINWSYSNKLLRLPLQFGISYDSDPRKAMELAIDAALSVERVMRDPKPVCRLMGFGDSSVDFELRIWINDPQAGIVNVKSDIYLALWDRFHEHGITIPFPQREVTIKKGSTMSVAREEGEPDRSVD</sequence>
<dbReference type="RefSeq" id="WP_127768242.1">
    <property type="nucleotide sequence ID" value="NZ_SADE01000004.1"/>
</dbReference>
<feature type="transmembrane region" description="Helical" evidence="7">
    <location>
        <begin position="72"/>
        <end position="92"/>
    </location>
</feature>
<keyword evidence="12" id="KW-1185">Reference proteome</keyword>
<dbReference type="Gene3D" id="1.10.287.1260">
    <property type="match status" value="1"/>
</dbReference>
<dbReference type="InterPro" id="IPR011014">
    <property type="entry name" value="MscS_channel_TM-2"/>
</dbReference>
<dbReference type="EMBL" id="SADE01000004">
    <property type="protein sequence ID" value="RVU34212.1"/>
    <property type="molecule type" value="Genomic_DNA"/>
</dbReference>
<dbReference type="InterPro" id="IPR011066">
    <property type="entry name" value="MscS_channel_C_sf"/>
</dbReference>
<dbReference type="InterPro" id="IPR010920">
    <property type="entry name" value="LSM_dom_sf"/>
</dbReference>
<dbReference type="Gene3D" id="2.30.30.60">
    <property type="match status" value="1"/>
</dbReference>
<evidence type="ECO:0000256" key="5">
    <source>
        <dbReference type="ARBA" id="ARBA00022989"/>
    </source>
</evidence>
<dbReference type="GO" id="GO:0008381">
    <property type="term" value="F:mechanosensitive monoatomic ion channel activity"/>
    <property type="evidence" value="ECO:0007669"/>
    <property type="project" value="UniProtKB-ARBA"/>
</dbReference>
<feature type="transmembrane region" description="Helical" evidence="7">
    <location>
        <begin position="244"/>
        <end position="273"/>
    </location>
</feature>
<keyword evidence="5 7" id="KW-1133">Transmembrane helix</keyword>
<accession>A0A437QI19</accession>
<keyword evidence="6 7" id="KW-0472">Membrane</keyword>
<evidence type="ECO:0000313" key="11">
    <source>
        <dbReference type="EMBL" id="RVU34212.1"/>
    </source>
</evidence>
<evidence type="ECO:0000256" key="6">
    <source>
        <dbReference type="ARBA" id="ARBA00023136"/>
    </source>
</evidence>
<feature type="transmembrane region" description="Helical" evidence="7">
    <location>
        <begin position="104"/>
        <end position="122"/>
    </location>
</feature>
<feature type="transmembrane region" description="Helical" evidence="7">
    <location>
        <begin position="175"/>
        <end position="199"/>
    </location>
</feature>
<evidence type="ECO:0000256" key="4">
    <source>
        <dbReference type="ARBA" id="ARBA00022692"/>
    </source>
</evidence>
<feature type="transmembrane region" description="Helical" evidence="7">
    <location>
        <begin position="28"/>
        <end position="51"/>
    </location>
</feature>
<evidence type="ECO:0000259" key="9">
    <source>
        <dbReference type="Pfam" id="PF21082"/>
    </source>
</evidence>
<evidence type="ECO:0000313" key="12">
    <source>
        <dbReference type="Proteomes" id="UP000287447"/>
    </source>
</evidence>
<gene>
    <name evidence="11" type="ORF">EOI86_24190</name>
</gene>
<evidence type="ECO:0000259" key="10">
    <source>
        <dbReference type="Pfam" id="PF21088"/>
    </source>
</evidence>
<dbReference type="PANTHER" id="PTHR30347:SF1">
    <property type="entry name" value="MECHANOSENSITIVE CHANNEL MSCK"/>
    <property type="match status" value="1"/>
</dbReference>
<dbReference type="AlphaFoldDB" id="A0A437QI19"/>
<feature type="domain" description="Mechanosensitive ion channel transmembrane helices 2/3" evidence="10">
    <location>
        <begin position="219"/>
        <end position="260"/>
    </location>
</feature>
<evidence type="ECO:0000256" key="3">
    <source>
        <dbReference type="ARBA" id="ARBA00022475"/>
    </source>
</evidence>
<dbReference type="Pfam" id="PF21088">
    <property type="entry name" value="MS_channel_1st"/>
    <property type="match status" value="1"/>
</dbReference>
<evidence type="ECO:0000256" key="7">
    <source>
        <dbReference type="SAM" id="Phobius"/>
    </source>
</evidence>
<dbReference type="Pfam" id="PF00924">
    <property type="entry name" value="MS_channel_2nd"/>
    <property type="match status" value="1"/>
</dbReference>
<dbReference type="PANTHER" id="PTHR30347">
    <property type="entry name" value="POTASSIUM CHANNEL RELATED"/>
    <property type="match status" value="1"/>
</dbReference>
<dbReference type="SUPFAM" id="SSF50182">
    <property type="entry name" value="Sm-like ribonucleoproteins"/>
    <property type="match status" value="1"/>
</dbReference>
<dbReference type="InterPro" id="IPR049278">
    <property type="entry name" value="MS_channel_C"/>
</dbReference>
<evidence type="ECO:0000259" key="8">
    <source>
        <dbReference type="Pfam" id="PF00924"/>
    </source>
</evidence>
<evidence type="ECO:0000256" key="1">
    <source>
        <dbReference type="ARBA" id="ARBA00004651"/>
    </source>
</evidence>
<protein>
    <submittedName>
        <fullName evidence="11">Mechanosensitive ion channel</fullName>
    </submittedName>
</protein>
<keyword evidence="4 7" id="KW-0812">Transmembrane</keyword>
<organism evidence="11 12">
    <name type="scientific">Hwanghaeella grinnelliae</name>
    <dbReference type="NCBI Taxonomy" id="2500179"/>
    <lineage>
        <taxon>Bacteria</taxon>
        <taxon>Pseudomonadati</taxon>
        <taxon>Pseudomonadota</taxon>
        <taxon>Alphaproteobacteria</taxon>
        <taxon>Rhodospirillales</taxon>
        <taxon>Rhodospirillaceae</taxon>
        <taxon>Hwanghaeella</taxon>
    </lineage>
</organism>
<comment type="similarity">
    <text evidence="2">Belongs to the MscS (TC 1.A.23) family.</text>
</comment>
<dbReference type="InterPro" id="IPR006685">
    <property type="entry name" value="MscS_channel_2nd"/>
</dbReference>
<dbReference type="Proteomes" id="UP000287447">
    <property type="component" value="Unassembled WGS sequence"/>
</dbReference>
<dbReference type="SUPFAM" id="SSF82861">
    <property type="entry name" value="Mechanosensitive channel protein MscS (YggB), transmembrane region"/>
    <property type="match status" value="1"/>
</dbReference>
<name>A0A437QI19_9PROT</name>
<dbReference type="OrthoDB" id="9799209at2"/>
<dbReference type="Gene3D" id="3.30.70.100">
    <property type="match status" value="1"/>
</dbReference>
<dbReference type="Pfam" id="PF21082">
    <property type="entry name" value="MS_channel_3rd"/>
    <property type="match status" value="1"/>
</dbReference>
<proteinExistence type="inferred from homology"/>
<dbReference type="GO" id="GO:0005886">
    <property type="term" value="C:plasma membrane"/>
    <property type="evidence" value="ECO:0007669"/>
    <property type="project" value="UniProtKB-SubCell"/>
</dbReference>
<dbReference type="InterPro" id="IPR023408">
    <property type="entry name" value="MscS_beta-dom_sf"/>
</dbReference>
<feature type="transmembrane region" description="Helical" evidence="7">
    <location>
        <begin position="220"/>
        <end position="238"/>
    </location>
</feature>
<dbReference type="InterPro" id="IPR049142">
    <property type="entry name" value="MS_channel_1st"/>
</dbReference>
<feature type="domain" description="Mechanosensitive ion channel MscS C-terminal" evidence="9">
    <location>
        <begin position="337"/>
        <end position="419"/>
    </location>
</feature>
<reference evidence="12" key="1">
    <citation type="submission" date="2019-01" db="EMBL/GenBank/DDBJ databases">
        <title>Gri0909 isolated from a small marine red alga.</title>
        <authorList>
            <person name="Kim J."/>
            <person name="Jeong S.E."/>
            <person name="Jeon C.O."/>
        </authorList>
    </citation>
    <scope>NUCLEOTIDE SEQUENCE [LARGE SCALE GENOMIC DNA]</scope>
    <source>
        <strain evidence="12">Gri0909</strain>
    </source>
</reference>
<keyword evidence="3" id="KW-1003">Cell membrane</keyword>
<dbReference type="SUPFAM" id="SSF82689">
    <property type="entry name" value="Mechanosensitive channel protein MscS (YggB), C-terminal domain"/>
    <property type="match status" value="1"/>
</dbReference>
<dbReference type="InterPro" id="IPR052702">
    <property type="entry name" value="MscS-like_channel"/>
</dbReference>
<comment type="caution">
    <text evidence="11">The sequence shown here is derived from an EMBL/GenBank/DDBJ whole genome shotgun (WGS) entry which is preliminary data.</text>
</comment>